<dbReference type="EMBL" id="CYXO01000004">
    <property type="protein sequence ID" value="CUM87212.1"/>
    <property type="molecule type" value="Genomic_DNA"/>
</dbReference>
<dbReference type="Proteomes" id="UP000095597">
    <property type="component" value="Unassembled WGS sequence"/>
</dbReference>
<organism evidence="1 2">
    <name type="scientific">Dorea longicatena</name>
    <dbReference type="NCBI Taxonomy" id="88431"/>
    <lineage>
        <taxon>Bacteria</taxon>
        <taxon>Bacillati</taxon>
        <taxon>Bacillota</taxon>
        <taxon>Clostridia</taxon>
        <taxon>Lachnospirales</taxon>
        <taxon>Lachnospiraceae</taxon>
        <taxon>Dorea</taxon>
    </lineage>
</organism>
<evidence type="ECO:0000313" key="2">
    <source>
        <dbReference type="Proteomes" id="UP000095597"/>
    </source>
</evidence>
<protein>
    <submittedName>
        <fullName evidence="1">Uncharacterized protein</fullName>
    </submittedName>
</protein>
<reference evidence="1 2" key="1">
    <citation type="submission" date="2015-09" db="EMBL/GenBank/DDBJ databases">
        <authorList>
            <consortium name="Pathogen Informatics"/>
        </authorList>
    </citation>
    <scope>NUCLEOTIDE SEQUENCE [LARGE SCALE GENOMIC DNA]</scope>
    <source>
        <strain evidence="1 2">2789STDY5834961</strain>
    </source>
</reference>
<proteinExistence type="predicted"/>
<dbReference type="OrthoDB" id="2028419at2"/>
<sequence>MSKSNVLELAKKLVAAIEKEDQKNKVMLKDIPVGGKFDTGIGRFIVLEQKEDSTVVITEGLYREDVKFDDDCTDYKKSSLRELCEGEILNEFSDEFGEENICTNEAGLVTVDGQEVFGKLLTKVRPLTFDEARECNDLLVNKDIPDWYWTCTPWSTKERGWGYSVAVVSPSGSICYDDCSYSRGVRPFCILKSNIFVSKVEEE</sequence>
<evidence type="ECO:0000313" key="1">
    <source>
        <dbReference type="EMBL" id="CUM87212.1"/>
    </source>
</evidence>
<gene>
    <name evidence="1" type="ORF">ERS852573_00915</name>
</gene>
<name>A0A173SA57_9FIRM</name>
<accession>A0A173SA57</accession>
<dbReference type="RefSeq" id="WP_055213799.1">
    <property type="nucleotide sequence ID" value="NZ_CYXO01000004.1"/>
</dbReference>
<dbReference type="AlphaFoldDB" id="A0A173SA57"/>